<dbReference type="AlphaFoldDB" id="A0A518G5Y0"/>
<reference evidence="2 3" key="1">
    <citation type="submission" date="2019-02" db="EMBL/GenBank/DDBJ databases">
        <title>Deep-cultivation of Planctomycetes and their phenomic and genomic characterization uncovers novel biology.</title>
        <authorList>
            <person name="Wiegand S."/>
            <person name="Jogler M."/>
            <person name="Boedeker C."/>
            <person name="Pinto D."/>
            <person name="Vollmers J."/>
            <person name="Rivas-Marin E."/>
            <person name="Kohn T."/>
            <person name="Peeters S.H."/>
            <person name="Heuer A."/>
            <person name="Rast P."/>
            <person name="Oberbeckmann S."/>
            <person name="Bunk B."/>
            <person name="Jeske O."/>
            <person name="Meyerdierks A."/>
            <person name="Storesund J.E."/>
            <person name="Kallscheuer N."/>
            <person name="Luecker S."/>
            <person name="Lage O.M."/>
            <person name="Pohl T."/>
            <person name="Merkel B.J."/>
            <person name="Hornburger P."/>
            <person name="Mueller R.-W."/>
            <person name="Bruemmer F."/>
            <person name="Labrenz M."/>
            <person name="Spormann A.M."/>
            <person name="Op den Camp H."/>
            <person name="Overmann J."/>
            <person name="Amann R."/>
            <person name="Jetten M.S.M."/>
            <person name="Mascher T."/>
            <person name="Medema M.H."/>
            <person name="Devos D.P."/>
            <person name="Kaster A.-K."/>
            <person name="Ovreas L."/>
            <person name="Rohde M."/>
            <person name="Galperin M.Y."/>
            <person name="Jogler C."/>
        </authorList>
    </citation>
    <scope>NUCLEOTIDE SEQUENCE [LARGE SCALE GENOMIC DNA]</scope>
    <source>
        <strain evidence="2 3">Q31a</strain>
    </source>
</reference>
<name>A0A518G5Y0_9BACT</name>
<dbReference type="KEGG" id="ahel:Q31a_23190"/>
<protein>
    <submittedName>
        <fullName evidence="2">Uncharacterized protein</fullName>
    </submittedName>
</protein>
<keyword evidence="1" id="KW-0732">Signal</keyword>
<dbReference type="EMBL" id="CP036298">
    <property type="protein sequence ID" value="QDV24006.1"/>
    <property type="molecule type" value="Genomic_DNA"/>
</dbReference>
<dbReference type="PROSITE" id="PS51257">
    <property type="entry name" value="PROKAR_LIPOPROTEIN"/>
    <property type="match status" value="1"/>
</dbReference>
<dbReference type="RefSeq" id="WP_197356629.1">
    <property type="nucleotide sequence ID" value="NZ_CP036298.1"/>
</dbReference>
<sequence length="71" mass="8233" precursor="true">MRRWICAALLLGCVTASGCALPIYSAIPERRAEQLVYTSENLRLLLQEWERFWMVDQPDHMTPYRVHGGVI</sequence>
<evidence type="ECO:0000313" key="2">
    <source>
        <dbReference type="EMBL" id="QDV24006.1"/>
    </source>
</evidence>
<accession>A0A518G5Y0</accession>
<gene>
    <name evidence="2" type="ORF">Q31a_23190</name>
</gene>
<feature type="signal peptide" evidence="1">
    <location>
        <begin position="1"/>
        <end position="20"/>
    </location>
</feature>
<evidence type="ECO:0000256" key="1">
    <source>
        <dbReference type="SAM" id="SignalP"/>
    </source>
</evidence>
<evidence type="ECO:0000313" key="3">
    <source>
        <dbReference type="Proteomes" id="UP000318017"/>
    </source>
</evidence>
<organism evidence="2 3">
    <name type="scientific">Aureliella helgolandensis</name>
    <dbReference type="NCBI Taxonomy" id="2527968"/>
    <lineage>
        <taxon>Bacteria</taxon>
        <taxon>Pseudomonadati</taxon>
        <taxon>Planctomycetota</taxon>
        <taxon>Planctomycetia</taxon>
        <taxon>Pirellulales</taxon>
        <taxon>Pirellulaceae</taxon>
        <taxon>Aureliella</taxon>
    </lineage>
</organism>
<proteinExistence type="predicted"/>
<dbReference type="Proteomes" id="UP000318017">
    <property type="component" value="Chromosome"/>
</dbReference>
<feature type="chain" id="PRO_5022205480" evidence="1">
    <location>
        <begin position="21"/>
        <end position="71"/>
    </location>
</feature>
<keyword evidence="3" id="KW-1185">Reference proteome</keyword>